<dbReference type="Pfam" id="PF13927">
    <property type="entry name" value="Ig_3"/>
    <property type="match status" value="5"/>
</dbReference>
<evidence type="ECO:0000256" key="1">
    <source>
        <dbReference type="ARBA" id="ARBA00004370"/>
    </source>
</evidence>
<keyword evidence="5" id="KW-0325">Glycoprotein</keyword>
<dbReference type="OMA" id="KICKAYT"/>
<evidence type="ECO:0000259" key="9">
    <source>
        <dbReference type="PROSITE" id="PS50835"/>
    </source>
</evidence>
<keyword evidence="12" id="KW-1185">Reference proteome</keyword>
<sequence length="1379" mass="155678">MIAWARLIVLASLCLGTTHGQFPPPQSNNNNNNNGNFNPFNQNNNLDNTNQQSTFRERDRDPFGNPFLNNNANNAPLTPPPSISPRDRDRDRERDFNPFDGSFNSFPPQGLPPRQDPFNPFSTRRDFGNPFASPPRFDTSDSSYYSGIENEKECPQGWHLFPPNQSPQQACYKFVLSPTHTRNEAQRNCQAYGNGADLLSLNNLEEHSWIVRKLLASDPHHRTWYTSTRQSAPGLWTNGDGTQMINMDQAFLQDQLPVYNFGEVYNYVAYNFSEMRSMWGLLKVSGQEAHQYICEVPLAQVPYIQVDNRDFEYGFDVIDPKKIPRGPFFIKEPKNEVFDISRGVPLSYVTLTCVAGGWPAPTYMWFKEEYRNNTLVSYRIDPLKEQKYTVSGGSLVIHEPSQKVDRGNYHCIASNEFGSIISETVSLSFGYIAEFILVRTTEYANQFWGKAIYCDPPQHFPAVHYYWSRTYFPNFLEEDQRVFVSYDGNLYISAVDMSDSGKYSCNVQSTVSDSGRNGPFFNLQVVPHGNPQQLKFPNNFPKVFPEAPKAGDMIRLECVAFGYPVPSYNWTRKGSGLPRTAILSNYNRVILLKNVTVEDQGEYVCRASNSRLYIEASVTLSIQAAPHYTIPLENKHLDKDSDLTWTCEAFGIPDVSYQWYKNGIMIEGETLHPQDIGRYFVQDNVLTIRKLDEERDAGMYQCRANNSLAVKFSSAQLRVLLLRPSFKKRPVDAEILAMENGNVTIRCDPEAAPRPRVQWRKDGNLIGSGGRRQILPSGSLQIMPVSRDDAGIYTCIATNIRGTEDSTGRLTVLRGPILVEQLPDRIQYAVGSQLSLRCRADADPSLDISYIWRHNGLRIDDTLPRVRLDPRFGYLEIFNLTLADKGDYECEVISWVGKLFSGSRVEIRGPPGPPGGVEAFDLSATNATVRWTDGATNGAIAYLYTIEGRTQWDSTWDLLAINVTAFDADRTLGPRVGENLRKEVRILGTLSPWCAYEFRVIASNEFGSGEPSNPSPQYNTLTAPPFIAPRKVSGGGGKTNSLSLAWDPLPPKDQNAPGIHYKIFWRRYREDIIEEYQTQVLDKWGNIGMYAVSIPSNYYYTLYEVKVQAWNSRGYGPISLASRIYSAEDMPQTTPTVVMPIPYNSTAINVTWTAVEETREKIRGELLGYRIRYWQKKDNNLYDAEALNYLSRSKNPYALILGLIPNTYYYVQVMAYNSAGPGPASEPIYERTLKKAPQKPPTSVIVNALDPSTITVTWRYVAPSTDEEALSGYKVRIWEADQDIATANDTYIPIGSRKLETTIGGLQPGKMYVLRVLAYSNGGDGKMSSPAKEFILGDPEALRSSATPRIHSILQCVLSVVGLFFFNIISDFNRNHVQL</sequence>
<dbReference type="GO" id="GO:0016020">
    <property type="term" value="C:membrane"/>
    <property type="evidence" value="ECO:0007669"/>
    <property type="project" value="UniProtKB-SubCell"/>
</dbReference>
<dbReference type="SMART" id="SM00409">
    <property type="entry name" value="IG"/>
    <property type="match status" value="6"/>
</dbReference>
<feature type="region of interest" description="Disordered" evidence="7">
    <location>
        <begin position="22"/>
        <end position="119"/>
    </location>
</feature>
<dbReference type="Pfam" id="PF00041">
    <property type="entry name" value="fn3"/>
    <property type="match status" value="2"/>
</dbReference>
<dbReference type="SUPFAM" id="SSF56436">
    <property type="entry name" value="C-type lectin-like"/>
    <property type="match status" value="1"/>
</dbReference>
<dbReference type="InterPro" id="IPR016187">
    <property type="entry name" value="CTDL_fold"/>
</dbReference>
<dbReference type="InterPro" id="IPR013783">
    <property type="entry name" value="Ig-like_fold"/>
</dbReference>
<keyword evidence="2" id="KW-0677">Repeat</keyword>
<keyword evidence="4" id="KW-1015">Disulfide bond</keyword>
<dbReference type="CDD" id="cd00063">
    <property type="entry name" value="FN3"/>
    <property type="match status" value="4"/>
</dbReference>
<dbReference type="PANTHER" id="PTHR44170:SF6">
    <property type="entry name" value="CONTACTIN"/>
    <property type="match status" value="1"/>
</dbReference>
<dbReference type="InterPro" id="IPR003598">
    <property type="entry name" value="Ig_sub2"/>
</dbReference>
<feature type="domain" description="Ig-like" evidence="9">
    <location>
        <begin position="724"/>
        <end position="811"/>
    </location>
</feature>
<dbReference type="FunFam" id="2.60.40.10:FF:000064">
    <property type="entry name" value="Contactin 1"/>
    <property type="match status" value="1"/>
</dbReference>
<evidence type="ECO:0000256" key="7">
    <source>
        <dbReference type="SAM" id="MobiDB-lite"/>
    </source>
</evidence>
<feature type="domain" description="Ig-like" evidence="9">
    <location>
        <begin position="541"/>
        <end position="621"/>
    </location>
</feature>
<dbReference type="SMART" id="SM00034">
    <property type="entry name" value="CLECT"/>
    <property type="match status" value="1"/>
</dbReference>
<dbReference type="FunFam" id="2.60.40.10:FF:000035">
    <property type="entry name" value="Contactin 1"/>
    <property type="match status" value="1"/>
</dbReference>
<dbReference type="OrthoDB" id="3666223at2759"/>
<comment type="caution">
    <text evidence="11">The sequence shown here is derived from an EMBL/GenBank/DDBJ whole genome shotgun (WGS) entry which is preliminary data.</text>
</comment>
<evidence type="ECO:0000313" key="12">
    <source>
        <dbReference type="Proteomes" id="UP000198287"/>
    </source>
</evidence>
<gene>
    <name evidence="11" type="ORF">Fcan01_19783</name>
</gene>
<feature type="chain" id="PRO_5012172101" evidence="8">
    <location>
        <begin position="21"/>
        <end position="1379"/>
    </location>
</feature>
<evidence type="ECO:0000313" key="11">
    <source>
        <dbReference type="EMBL" id="OXA45533.1"/>
    </source>
</evidence>
<organism evidence="11 12">
    <name type="scientific">Folsomia candida</name>
    <name type="common">Springtail</name>
    <dbReference type="NCBI Taxonomy" id="158441"/>
    <lineage>
        <taxon>Eukaryota</taxon>
        <taxon>Metazoa</taxon>
        <taxon>Ecdysozoa</taxon>
        <taxon>Arthropoda</taxon>
        <taxon>Hexapoda</taxon>
        <taxon>Collembola</taxon>
        <taxon>Entomobryomorpha</taxon>
        <taxon>Isotomoidea</taxon>
        <taxon>Isotomidae</taxon>
        <taxon>Proisotominae</taxon>
        <taxon>Folsomia</taxon>
    </lineage>
</organism>
<dbReference type="InterPro" id="IPR003961">
    <property type="entry name" value="FN3_dom"/>
</dbReference>
<feature type="compositionally biased region" description="Low complexity" evidence="7">
    <location>
        <begin position="63"/>
        <end position="76"/>
    </location>
</feature>
<evidence type="ECO:0000256" key="5">
    <source>
        <dbReference type="ARBA" id="ARBA00023180"/>
    </source>
</evidence>
<feature type="domain" description="Ig-like" evidence="9">
    <location>
        <begin position="816"/>
        <end position="892"/>
    </location>
</feature>
<dbReference type="InterPro" id="IPR001304">
    <property type="entry name" value="C-type_lectin-like"/>
</dbReference>
<feature type="domain" description="Fibronectin type-III" evidence="10">
    <location>
        <begin position="913"/>
        <end position="1025"/>
    </location>
</feature>
<dbReference type="CDD" id="cd00037">
    <property type="entry name" value="CLECT"/>
    <property type="match status" value="1"/>
</dbReference>
<dbReference type="InterPro" id="IPR007110">
    <property type="entry name" value="Ig-like_dom"/>
</dbReference>
<evidence type="ECO:0000259" key="10">
    <source>
        <dbReference type="PROSITE" id="PS50853"/>
    </source>
</evidence>
<comment type="subcellular location">
    <subcellularLocation>
        <location evidence="1">Membrane</location>
    </subcellularLocation>
</comment>
<dbReference type="PROSITE" id="PS50853">
    <property type="entry name" value="FN3"/>
    <property type="match status" value="4"/>
</dbReference>
<name>A0A226DJY0_FOLCA</name>
<dbReference type="InterPro" id="IPR036179">
    <property type="entry name" value="Ig-like_dom_sf"/>
</dbReference>
<evidence type="ECO:0000256" key="6">
    <source>
        <dbReference type="ARBA" id="ARBA00023319"/>
    </source>
</evidence>
<feature type="domain" description="Fibronectin type-III" evidence="10">
    <location>
        <begin position="1131"/>
        <end position="1236"/>
    </location>
</feature>
<feature type="domain" description="Ig-like" evidence="9">
    <location>
        <begin position="626"/>
        <end position="718"/>
    </location>
</feature>
<keyword evidence="6" id="KW-0393">Immunoglobulin domain</keyword>
<feature type="compositionally biased region" description="Low complexity" evidence="7">
    <location>
        <begin position="27"/>
        <end position="52"/>
    </location>
</feature>
<dbReference type="SUPFAM" id="SSF49265">
    <property type="entry name" value="Fibronectin type III"/>
    <property type="match status" value="2"/>
</dbReference>
<feature type="domain" description="Ig-like" evidence="9">
    <location>
        <begin position="452"/>
        <end position="509"/>
    </location>
</feature>
<accession>A0A226DJY0</accession>
<keyword evidence="8" id="KW-0732">Signal</keyword>
<dbReference type="FunFam" id="2.60.40.10:FF:000028">
    <property type="entry name" value="Neuronal cell adhesion molecule"/>
    <property type="match status" value="1"/>
</dbReference>
<dbReference type="GO" id="GO:0098609">
    <property type="term" value="P:cell-cell adhesion"/>
    <property type="evidence" value="ECO:0007669"/>
    <property type="project" value="TreeGrafter"/>
</dbReference>
<feature type="signal peptide" evidence="8">
    <location>
        <begin position="1"/>
        <end position="20"/>
    </location>
</feature>
<evidence type="ECO:0000256" key="8">
    <source>
        <dbReference type="SAM" id="SignalP"/>
    </source>
</evidence>
<evidence type="ECO:0000256" key="2">
    <source>
        <dbReference type="ARBA" id="ARBA00022737"/>
    </source>
</evidence>
<dbReference type="InterPro" id="IPR016186">
    <property type="entry name" value="C-type_lectin-like/link_sf"/>
</dbReference>
<dbReference type="Proteomes" id="UP000198287">
    <property type="component" value="Unassembled WGS sequence"/>
</dbReference>
<proteinExistence type="predicted"/>
<dbReference type="STRING" id="158441.A0A226DJY0"/>
<keyword evidence="3" id="KW-0472">Membrane</keyword>
<evidence type="ECO:0000256" key="4">
    <source>
        <dbReference type="ARBA" id="ARBA00023157"/>
    </source>
</evidence>
<dbReference type="InterPro" id="IPR003599">
    <property type="entry name" value="Ig_sub"/>
</dbReference>
<feature type="domain" description="Ig-like" evidence="9">
    <location>
        <begin position="327"/>
        <end position="428"/>
    </location>
</feature>
<dbReference type="FunFam" id="2.60.40.10:FF:000004">
    <property type="entry name" value="DCC isoform 1"/>
    <property type="match status" value="1"/>
</dbReference>
<feature type="domain" description="Fibronectin type-III" evidence="10">
    <location>
        <begin position="1028"/>
        <end position="1129"/>
    </location>
</feature>
<dbReference type="EMBL" id="LNIX01000017">
    <property type="protein sequence ID" value="OXA45533.1"/>
    <property type="molecule type" value="Genomic_DNA"/>
</dbReference>
<dbReference type="InterPro" id="IPR036116">
    <property type="entry name" value="FN3_sf"/>
</dbReference>
<feature type="domain" description="Fibronectin type-III" evidence="10">
    <location>
        <begin position="1240"/>
        <end position="1339"/>
    </location>
</feature>
<evidence type="ECO:0000256" key="3">
    <source>
        <dbReference type="ARBA" id="ARBA00023136"/>
    </source>
</evidence>
<reference evidence="11 12" key="1">
    <citation type="submission" date="2015-12" db="EMBL/GenBank/DDBJ databases">
        <title>The genome of Folsomia candida.</title>
        <authorList>
            <person name="Faddeeva A."/>
            <person name="Derks M.F."/>
            <person name="Anvar Y."/>
            <person name="Smit S."/>
            <person name="Van Straalen N."/>
            <person name="Roelofs D."/>
        </authorList>
    </citation>
    <scope>NUCLEOTIDE SEQUENCE [LARGE SCALE GENOMIC DNA]</scope>
    <source>
        <strain evidence="11 12">VU population</strain>
        <tissue evidence="11">Whole body</tissue>
    </source>
</reference>
<feature type="compositionally biased region" description="Basic and acidic residues" evidence="7">
    <location>
        <begin position="85"/>
        <end position="97"/>
    </location>
</feature>
<dbReference type="SMART" id="SM00060">
    <property type="entry name" value="FN3"/>
    <property type="match status" value="4"/>
</dbReference>
<dbReference type="SMART" id="SM00408">
    <property type="entry name" value="IGc2"/>
    <property type="match status" value="5"/>
</dbReference>
<protein>
    <submittedName>
        <fullName evidence="11">Contactin</fullName>
    </submittedName>
</protein>
<dbReference type="Gene3D" id="3.10.100.10">
    <property type="entry name" value="Mannose-Binding Protein A, subunit A"/>
    <property type="match status" value="1"/>
</dbReference>
<dbReference type="Gene3D" id="2.60.40.10">
    <property type="entry name" value="Immunoglobulins"/>
    <property type="match status" value="10"/>
</dbReference>
<dbReference type="PANTHER" id="PTHR44170">
    <property type="entry name" value="PROTEIN SIDEKICK"/>
    <property type="match status" value="1"/>
</dbReference>
<dbReference type="SUPFAM" id="SSF48726">
    <property type="entry name" value="Immunoglobulin"/>
    <property type="match status" value="6"/>
</dbReference>
<dbReference type="PROSITE" id="PS50835">
    <property type="entry name" value="IG_LIKE"/>
    <property type="match status" value="6"/>
</dbReference>